<dbReference type="Proteomes" id="UP000023555">
    <property type="component" value="Unassembled WGS sequence"/>
</dbReference>
<accession>W7SCE0</accession>
<organism evidence="1 2">
    <name type="scientific">Lysinibacillus sphaericus CBAM5</name>
    <dbReference type="NCBI Taxonomy" id="1400869"/>
    <lineage>
        <taxon>Bacteria</taxon>
        <taxon>Bacillati</taxon>
        <taxon>Bacillota</taxon>
        <taxon>Bacilli</taxon>
        <taxon>Bacillales</taxon>
        <taxon>Bacillaceae</taxon>
        <taxon>Lysinibacillus</taxon>
    </lineage>
</organism>
<name>W7SCE0_LYSSH</name>
<dbReference type="HOGENOM" id="CLU_115334_0_0_9"/>
<dbReference type="EMBL" id="AYKQ01000008">
    <property type="protein sequence ID" value="EWH34108.1"/>
    <property type="molecule type" value="Genomic_DNA"/>
</dbReference>
<evidence type="ECO:0000313" key="2">
    <source>
        <dbReference type="Proteomes" id="UP000023555"/>
    </source>
</evidence>
<proteinExistence type="predicted"/>
<comment type="caution">
    <text evidence="1">The sequence shown here is derived from an EMBL/GenBank/DDBJ whole genome shotgun (WGS) entry which is preliminary data.</text>
</comment>
<sequence>MKMTILTKPSIGLTQFTDFTMKGSAAKTKFVKDIKYQGDYHPIKDYWKALREGLKKYHEHHFNDSYLLDLVDNALPARQKNYQEAIKAYLKFFKNKNVQWFEPGKSNWVCDDLIVRSNPELGLIVDDIPYLIKLYFKGKNERIDKHKCRSALTLLKDSHYSVEHPASVKHAILNVQKGRLITEDESTEYHQLALEADAAQFMFIWNRL</sequence>
<protein>
    <submittedName>
        <fullName evidence="1">Uncharacterized protein</fullName>
    </submittedName>
</protein>
<reference evidence="1 2" key="1">
    <citation type="journal article" date="2015" name="Stand. Genomic Sci.">
        <title>Genome sequence and description of the mosquitocidal and heavy metal tolerant strain Lysinibacillus sphaericus CBAM5.</title>
        <authorList>
            <person name="Pena-Montenegro T.D."/>
            <person name="Lozano L."/>
            <person name="Dussan J."/>
        </authorList>
    </citation>
    <scope>NUCLEOTIDE SEQUENCE [LARGE SCALE GENOMIC DNA]</scope>
    <source>
        <strain evidence="1 2">CBAM5</strain>
    </source>
</reference>
<gene>
    <name evidence="1" type="ORF">P799_07960</name>
</gene>
<evidence type="ECO:0000313" key="1">
    <source>
        <dbReference type="EMBL" id="EWH34108.1"/>
    </source>
</evidence>
<dbReference type="AlphaFoldDB" id="W7SCE0"/>